<gene>
    <name evidence="1" type="ORF">TAV2_LOCUS18125</name>
</gene>
<name>A0AAU9SDZ1_THLAR</name>
<dbReference type="Proteomes" id="UP000836841">
    <property type="component" value="Chromosome 5"/>
</dbReference>
<accession>A0AAU9SDZ1</accession>
<evidence type="ECO:0000313" key="1">
    <source>
        <dbReference type="EMBL" id="CAH2065754.1"/>
    </source>
</evidence>
<dbReference type="AlphaFoldDB" id="A0AAU9SDZ1"/>
<keyword evidence="2" id="KW-1185">Reference proteome</keyword>
<reference evidence="1 2" key="1">
    <citation type="submission" date="2022-03" db="EMBL/GenBank/DDBJ databases">
        <authorList>
            <person name="Nunn A."/>
            <person name="Chopra R."/>
            <person name="Nunn A."/>
            <person name="Contreras Garrido A."/>
        </authorList>
    </citation>
    <scope>NUCLEOTIDE SEQUENCE [LARGE SCALE GENOMIC DNA]</scope>
</reference>
<evidence type="ECO:0000313" key="2">
    <source>
        <dbReference type="Proteomes" id="UP000836841"/>
    </source>
</evidence>
<sequence length="65" mass="7418">MVRKRDVHLLSVQWRGLHQQINTRKSVFSAGPDAGILTFLSHDPLKPFKRSLIPPSRGDERLLVT</sequence>
<proteinExistence type="predicted"/>
<organism evidence="1 2">
    <name type="scientific">Thlaspi arvense</name>
    <name type="common">Field penny-cress</name>
    <dbReference type="NCBI Taxonomy" id="13288"/>
    <lineage>
        <taxon>Eukaryota</taxon>
        <taxon>Viridiplantae</taxon>
        <taxon>Streptophyta</taxon>
        <taxon>Embryophyta</taxon>
        <taxon>Tracheophyta</taxon>
        <taxon>Spermatophyta</taxon>
        <taxon>Magnoliopsida</taxon>
        <taxon>eudicotyledons</taxon>
        <taxon>Gunneridae</taxon>
        <taxon>Pentapetalae</taxon>
        <taxon>rosids</taxon>
        <taxon>malvids</taxon>
        <taxon>Brassicales</taxon>
        <taxon>Brassicaceae</taxon>
        <taxon>Thlaspideae</taxon>
        <taxon>Thlaspi</taxon>
    </lineage>
</organism>
<protein>
    <submittedName>
        <fullName evidence="1">Uncharacterized protein</fullName>
    </submittedName>
</protein>
<dbReference type="EMBL" id="OU466861">
    <property type="protein sequence ID" value="CAH2065754.1"/>
    <property type="molecule type" value="Genomic_DNA"/>
</dbReference>